<dbReference type="AlphaFoldDB" id="A0AAU9P9G9"/>
<feature type="compositionally biased region" description="Basic residues" evidence="1">
    <location>
        <begin position="23"/>
        <end position="32"/>
    </location>
</feature>
<gene>
    <name evidence="2" type="ORF">LVIROSA_LOCUS32251</name>
</gene>
<accession>A0AAU9P9G9</accession>
<evidence type="ECO:0000256" key="1">
    <source>
        <dbReference type="SAM" id="MobiDB-lite"/>
    </source>
</evidence>
<reference evidence="2 3" key="1">
    <citation type="submission" date="2022-01" db="EMBL/GenBank/DDBJ databases">
        <authorList>
            <person name="Xiong W."/>
            <person name="Schranz E."/>
        </authorList>
    </citation>
    <scope>NUCLEOTIDE SEQUENCE [LARGE SCALE GENOMIC DNA]</scope>
</reference>
<comment type="caution">
    <text evidence="2">The sequence shown here is derived from an EMBL/GenBank/DDBJ whole genome shotgun (WGS) entry which is preliminary data.</text>
</comment>
<feature type="region of interest" description="Disordered" evidence="1">
    <location>
        <begin position="145"/>
        <end position="203"/>
    </location>
</feature>
<sequence>MMKRFFQTLQGVLLPKKDEGSSKKSRRSKKAAKSTPKQKVQEPRVTKSPKKQPKEVEKVSTTVPALVETEAVETVKETISSKSGVFKRIKQKVRDSCKSPERSSIFSPSFTRKAHITRKGVMIREVPAHVSPSSKKRIAEDMAKQISKKTKKRKLVLQHPSSEDEEEVPETPEFELSTKVSSPEKTQVIPPEVSSTESVLEEV</sequence>
<name>A0AAU9P9G9_9ASTR</name>
<proteinExistence type="predicted"/>
<feature type="compositionally biased region" description="Low complexity" evidence="1">
    <location>
        <begin position="192"/>
        <end position="203"/>
    </location>
</feature>
<evidence type="ECO:0000313" key="2">
    <source>
        <dbReference type="EMBL" id="CAH1446567.1"/>
    </source>
</evidence>
<evidence type="ECO:0000313" key="3">
    <source>
        <dbReference type="Proteomes" id="UP001157418"/>
    </source>
</evidence>
<dbReference type="Proteomes" id="UP001157418">
    <property type="component" value="Unassembled WGS sequence"/>
</dbReference>
<feature type="compositionally biased region" description="Acidic residues" evidence="1">
    <location>
        <begin position="163"/>
        <end position="173"/>
    </location>
</feature>
<protein>
    <recommendedName>
        <fullName evidence="4">Calmodulin-binding domain-containing protein</fullName>
    </recommendedName>
</protein>
<evidence type="ECO:0008006" key="4">
    <source>
        <dbReference type="Google" id="ProtNLM"/>
    </source>
</evidence>
<dbReference type="EMBL" id="CAKMRJ010005523">
    <property type="protein sequence ID" value="CAH1446567.1"/>
    <property type="molecule type" value="Genomic_DNA"/>
</dbReference>
<feature type="compositionally biased region" description="Basic residues" evidence="1">
    <location>
        <begin position="146"/>
        <end position="156"/>
    </location>
</feature>
<feature type="region of interest" description="Disordered" evidence="1">
    <location>
        <begin position="1"/>
        <end position="61"/>
    </location>
</feature>
<keyword evidence="3" id="KW-1185">Reference proteome</keyword>
<organism evidence="2 3">
    <name type="scientific">Lactuca virosa</name>
    <dbReference type="NCBI Taxonomy" id="75947"/>
    <lineage>
        <taxon>Eukaryota</taxon>
        <taxon>Viridiplantae</taxon>
        <taxon>Streptophyta</taxon>
        <taxon>Embryophyta</taxon>
        <taxon>Tracheophyta</taxon>
        <taxon>Spermatophyta</taxon>
        <taxon>Magnoliopsida</taxon>
        <taxon>eudicotyledons</taxon>
        <taxon>Gunneridae</taxon>
        <taxon>Pentapetalae</taxon>
        <taxon>asterids</taxon>
        <taxon>campanulids</taxon>
        <taxon>Asterales</taxon>
        <taxon>Asteraceae</taxon>
        <taxon>Cichorioideae</taxon>
        <taxon>Cichorieae</taxon>
        <taxon>Lactucinae</taxon>
        <taxon>Lactuca</taxon>
    </lineage>
</organism>